<evidence type="ECO:0000256" key="6">
    <source>
        <dbReference type="PROSITE-ProRule" id="PRU01373"/>
    </source>
</evidence>
<dbReference type="SUPFAM" id="SSF141523">
    <property type="entry name" value="L,D-transpeptidase catalytic domain-like"/>
    <property type="match status" value="1"/>
</dbReference>
<dbReference type="EMBL" id="JBJHZX010000020">
    <property type="protein sequence ID" value="MFL0196675.1"/>
    <property type="molecule type" value="Genomic_DNA"/>
</dbReference>
<evidence type="ECO:0000256" key="2">
    <source>
        <dbReference type="ARBA" id="ARBA00022679"/>
    </source>
</evidence>
<dbReference type="RefSeq" id="WP_406792780.1">
    <property type="nucleotide sequence ID" value="NZ_JBJHZX010000020.1"/>
</dbReference>
<evidence type="ECO:0000259" key="8">
    <source>
        <dbReference type="PROSITE" id="PS52029"/>
    </source>
</evidence>
<dbReference type="InterPro" id="IPR038063">
    <property type="entry name" value="Transpep_catalytic_dom"/>
</dbReference>
<name>A0ABW8SKT0_9CLOT</name>
<keyword evidence="7" id="KW-0472">Membrane</keyword>
<dbReference type="PANTHER" id="PTHR36699:SF1">
    <property type="entry name" value="L,D-TRANSPEPTIDASE YAFK-RELATED"/>
    <property type="match status" value="1"/>
</dbReference>
<keyword evidence="5 6" id="KW-0961">Cell wall biogenesis/degradation</keyword>
<dbReference type="InterPro" id="IPR005490">
    <property type="entry name" value="LD_TPept_cat_dom"/>
</dbReference>
<keyword evidence="7" id="KW-0812">Transmembrane</keyword>
<evidence type="ECO:0000313" key="9">
    <source>
        <dbReference type="EMBL" id="MFL0196675.1"/>
    </source>
</evidence>
<keyword evidence="2 9" id="KW-0808">Transferase</keyword>
<dbReference type="Gene3D" id="2.40.440.10">
    <property type="entry name" value="L,D-transpeptidase catalytic domain-like"/>
    <property type="match status" value="1"/>
</dbReference>
<feature type="transmembrane region" description="Helical" evidence="7">
    <location>
        <begin position="6"/>
        <end position="28"/>
    </location>
</feature>
<comment type="pathway">
    <text evidence="1 6">Cell wall biogenesis; peptidoglycan biosynthesis.</text>
</comment>
<keyword evidence="4 6" id="KW-0573">Peptidoglycan synthesis</keyword>
<evidence type="ECO:0000256" key="5">
    <source>
        <dbReference type="ARBA" id="ARBA00023316"/>
    </source>
</evidence>
<feature type="active site" description="Proton donor/acceptor" evidence="6">
    <location>
        <position position="183"/>
    </location>
</feature>
<sequence length="220" mass="24880">MKDKSKFFPIIFLISGIIIILTVSVLSVKKYIKQNGNRSVLEDNISNEKLKKDSKEKLFFQKPKEIPDKISITIYKGKKIMELYGDNQLMGRFKIGLGRAPEGKKEKEGDNKTPEGSYYVCYVNSQTKYKYFLGLSYPNIDDAQKALNESIINKSTYEKIKAAIENKKQPPWNTPLGGAIGIHGGGAEYNWTYGCIALSDSDIDILKQYASIKTPVKIYK</sequence>
<evidence type="ECO:0000313" key="10">
    <source>
        <dbReference type="Proteomes" id="UP001623660"/>
    </source>
</evidence>
<keyword evidence="7" id="KW-1133">Transmembrane helix</keyword>
<feature type="active site" description="Nucleophile" evidence="6">
    <location>
        <position position="195"/>
    </location>
</feature>
<feature type="domain" description="L,D-TPase catalytic" evidence="8">
    <location>
        <begin position="70"/>
        <end position="219"/>
    </location>
</feature>
<dbReference type="Proteomes" id="UP001623660">
    <property type="component" value="Unassembled WGS sequence"/>
</dbReference>
<evidence type="ECO:0000256" key="7">
    <source>
        <dbReference type="SAM" id="Phobius"/>
    </source>
</evidence>
<protein>
    <submittedName>
        <fullName evidence="9">Murein L,D-transpeptidase family protein</fullName>
        <ecNumber evidence="9">2.-.-.-</ecNumber>
    </submittedName>
</protein>
<keyword evidence="3 6" id="KW-0133">Cell shape</keyword>
<accession>A0ABW8SKT0</accession>
<dbReference type="PROSITE" id="PS52029">
    <property type="entry name" value="LD_TPASE"/>
    <property type="match status" value="1"/>
</dbReference>
<reference evidence="9 10" key="1">
    <citation type="submission" date="2024-11" db="EMBL/GenBank/DDBJ databases">
        <authorList>
            <person name="Heng Y.C."/>
            <person name="Lim A.C.H."/>
            <person name="Lee J.K.Y."/>
            <person name="Kittelmann S."/>
        </authorList>
    </citation>
    <scope>NUCLEOTIDE SEQUENCE [LARGE SCALE GENOMIC DNA]</scope>
    <source>
        <strain evidence="9 10">WILCCON 0269</strain>
    </source>
</reference>
<dbReference type="EC" id="2.-.-.-" evidence="9"/>
<dbReference type="CDD" id="cd16913">
    <property type="entry name" value="YkuD_like"/>
    <property type="match status" value="1"/>
</dbReference>
<evidence type="ECO:0000256" key="1">
    <source>
        <dbReference type="ARBA" id="ARBA00004752"/>
    </source>
</evidence>
<evidence type="ECO:0000256" key="3">
    <source>
        <dbReference type="ARBA" id="ARBA00022960"/>
    </source>
</evidence>
<gene>
    <name evidence="9" type="ORF">ACJDU8_14065</name>
</gene>
<dbReference type="PANTHER" id="PTHR36699">
    <property type="entry name" value="LD-TRANSPEPTIDASE"/>
    <property type="match status" value="1"/>
</dbReference>
<dbReference type="GO" id="GO:0016740">
    <property type="term" value="F:transferase activity"/>
    <property type="evidence" value="ECO:0007669"/>
    <property type="project" value="UniProtKB-KW"/>
</dbReference>
<keyword evidence="10" id="KW-1185">Reference proteome</keyword>
<proteinExistence type="predicted"/>
<comment type="caution">
    <text evidence="9">The sequence shown here is derived from an EMBL/GenBank/DDBJ whole genome shotgun (WGS) entry which is preliminary data.</text>
</comment>
<dbReference type="Pfam" id="PF03734">
    <property type="entry name" value="YkuD"/>
    <property type="match status" value="1"/>
</dbReference>
<organism evidence="9 10">
    <name type="scientific">Candidatus Clostridium eludens</name>
    <dbReference type="NCBI Taxonomy" id="3381663"/>
    <lineage>
        <taxon>Bacteria</taxon>
        <taxon>Bacillati</taxon>
        <taxon>Bacillota</taxon>
        <taxon>Clostridia</taxon>
        <taxon>Eubacteriales</taxon>
        <taxon>Clostridiaceae</taxon>
        <taxon>Clostridium</taxon>
    </lineage>
</organism>
<evidence type="ECO:0000256" key="4">
    <source>
        <dbReference type="ARBA" id="ARBA00022984"/>
    </source>
</evidence>